<proteinExistence type="predicted"/>
<protein>
    <recommendedName>
        <fullName evidence="4">DUF2917 domain-containing protein</fullName>
    </recommendedName>
</protein>
<reference evidence="2 3" key="1">
    <citation type="submission" date="2018-03" db="EMBL/GenBank/DDBJ databases">
        <authorList>
            <person name="Keele B.F."/>
        </authorList>
    </citation>
    <scope>NUCLEOTIDE SEQUENCE [LARGE SCALE GENOMIC DNA]</scope>
    <source>
        <strain evidence="2 3">D20</strain>
    </source>
</reference>
<evidence type="ECO:0000313" key="3">
    <source>
        <dbReference type="Proteomes" id="UP000241193"/>
    </source>
</evidence>
<name>A0A2T4IIF7_9RHOO</name>
<comment type="caution">
    <text evidence="2">The sequence shown here is derived from an EMBL/GenBank/DDBJ whole genome shotgun (WGS) entry which is preliminary data.</text>
</comment>
<dbReference type="InterPro" id="IPR021317">
    <property type="entry name" value="DUF2917"/>
</dbReference>
<gene>
    <name evidence="2" type="ORF">C8261_02410</name>
</gene>
<keyword evidence="3" id="KW-1185">Reference proteome</keyword>
<dbReference type="AlphaFoldDB" id="A0A2T4IIF7"/>
<sequence length="147" mass="16112">MSILHARASGPGSSRSAAAARQEMIMDRLDDTRALTLRAHATEVLSGAAGTEVFCRSGCVWITQYGDHRDIIVTAGQSFVLTLPTAVVLSAHRGARIELRQTVPRRRAWRSLLGWLDPRNGSAAARELSGRLRHWQDATGGRDMRPL</sequence>
<evidence type="ECO:0008006" key="4">
    <source>
        <dbReference type="Google" id="ProtNLM"/>
    </source>
</evidence>
<dbReference type="EMBL" id="PZKC01000002">
    <property type="protein sequence ID" value="PTD97554.1"/>
    <property type="molecule type" value="Genomic_DNA"/>
</dbReference>
<evidence type="ECO:0000313" key="2">
    <source>
        <dbReference type="EMBL" id="PTD97554.1"/>
    </source>
</evidence>
<dbReference type="Proteomes" id="UP000241193">
    <property type="component" value="Unassembled WGS sequence"/>
</dbReference>
<accession>A0A2T4IIF7</accession>
<evidence type="ECO:0000256" key="1">
    <source>
        <dbReference type="SAM" id="MobiDB-lite"/>
    </source>
</evidence>
<dbReference type="Pfam" id="PF11142">
    <property type="entry name" value="DUF2917"/>
    <property type="match status" value="1"/>
</dbReference>
<feature type="region of interest" description="Disordered" evidence="1">
    <location>
        <begin position="1"/>
        <end position="20"/>
    </location>
</feature>
<reference evidence="2 3" key="2">
    <citation type="submission" date="2018-04" db="EMBL/GenBank/DDBJ databases">
        <title>Thauera lacus sp. nov., isolated from an saline lake in Inner Mongolia, China.</title>
        <authorList>
            <person name="Liang Q.-Y."/>
        </authorList>
    </citation>
    <scope>NUCLEOTIDE SEQUENCE [LARGE SCALE GENOMIC DNA]</scope>
    <source>
        <strain evidence="2 3">D20</strain>
    </source>
</reference>
<dbReference type="OrthoDB" id="200037at2"/>
<organism evidence="2 3">
    <name type="scientific">Pseudothauera lacus</name>
    <dbReference type="NCBI Taxonomy" id="2136175"/>
    <lineage>
        <taxon>Bacteria</taxon>
        <taxon>Pseudomonadati</taxon>
        <taxon>Pseudomonadota</taxon>
        <taxon>Betaproteobacteria</taxon>
        <taxon>Rhodocyclales</taxon>
        <taxon>Zoogloeaceae</taxon>
        <taxon>Pseudothauera</taxon>
    </lineage>
</organism>